<name>A0A8J8NCS1_HALGN</name>
<dbReference type="SUPFAM" id="SSF55729">
    <property type="entry name" value="Acyl-CoA N-acyltransferases (Nat)"/>
    <property type="match status" value="1"/>
</dbReference>
<dbReference type="PANTHER" id="PTHR45896">
    <property type="entry name" value="N-ALPHA-ACETYLTRANSFERASE 30"/>
    <property type="match status" value="1"/>
</dbReference>
<evidence type="ECO:0000256" key="2">
    <source>
        <dbReference type="ARBA" id="ARBA00023315"/>
    </source>
</evidence>
<dbReference type="InterPro" id="IPR044542">
    <property type="entry name" value="NAA30-like"/>
</dbReference>
<dbReference type="Proteomes" id="UP000785679">
    <property type="component" value="Unassembled WGS sequence"/>
</dbReference>
<dbReference type="GO" id="GO:0004596">
    <property type="term" value="F:protein-N-terminal amino-acid acetyltransferase activity"/>
    <property type="evidence" value="ECO:0007669"/>
    <property type="project" value="InterPro"/>
</dbReference>
<proteinExistence type="inferred from homology"/>
<dbReference type="EMBL" id="RRYP01022715">
    <property type="protein sequence ID" value="TNV72356.1"/>
    <property type="molecule type" value="Genomic_DNA"/>
</dbReference>
<dbReference type="PANTHER" id="PTHR45896:SF1">
    <property type="entry name" value="N-ALPHA-ACETYLTRANSFERASE 30"/>
    <property type="match status" value="1"/>
</dbReference>
<evidence type="ECO:0000313" key="6">
    <source>
        <dbReference type="Proteomes" id="UP000785679"/>
    </source>
</evidence>
<evidence type="ECO:0000313" key="5">
    <source>
        <dbReference type="EMBL" id="TNV72356.1"/>
    </source>
</evidence>
<comment type="similarity">
    <text evidence="3">Belongs to the acetyltransferase family. MAK3 subfamily.</text>
</comment>
<dbReference type="GO" id="GO:0031417">
    <property type="term" value="C:NatC complex"/>
    <property type="evidence" value="ECO:0007669"/>
    <property type="project" value="TreeGrafter"/>
</dbReference>
<dbReference type="OrthoDB" id="249099at2759"/>
<dbReference type="PROSITE" id="PS51186">
    <property type="entry name" value="GNAT"/>
    <property type="match status" value="1"/>
</dbReference>
<dbReference type="Gene3D" id="3.40.630.30">
    <property type="match status" value="1"/>
</dbReference>
<dbReference type="InterPro" id="IPR000182">
    <property type="entry name" value="GNAT_dom"/>
</dbReference>
<evidence type="ECO:0000256" key="3">
    <source>
        <dbReference type="ARBA" id="ARBA00024025"/>
    </source>
</evidence>
<evidence type="ECO:0000256" key="1">
    <source>
        <dbReference type="ARBA" id="ARBA00022679"/>
    </source>
</evidence>
<reference evidence="5" key="1">
    <citation type="submission" date="2019-06" db="EMBL/GenBank/DDBJ databases">
        <authorList>
            <person name="Zheng W."/>
        </authorList>
    </citation>
    <scope>NUCLEOTIDE SEQUENCE</scope>
    <source>
        <strain evidence="5">QDHG01</strain>
    </source>
</reference>
<dbReference type="CDD" id="cd04301">
    <property type="entry name" value="NAT_SF"/>
    <property type="match status" value="1"/>
</dbReference>
<keyword evidence="1" id="KW-0808">Transferase</keyword>
<protein>
    <recommendedName>
        <fullName evidence="4">N-acetyltransferase domain-containing protein</fullName>
    </recommendedName>
</protein>
<gene>
    <name evidence="5" type="ORF">FGO68_gene6838</name>
</gene>
<dbReference type="InterPro" id="IPR016181">
    <property type="entry name" value="Acyl_CoA_acyltransferase"/>
</dbReference>
<feature type="domain" description="N-acetyltransferase" evidence="4">
    <location>
        <begin position="10"/>
        <end position="166"/>
    </location>
</feature>
<keyword evidence="6" id="KW-1185">Reference proteome</keyword>
<dbReference type="Pfam" id="PF00583">
    <property type="entry name" value="Acetyltransf_1"/>
    <property type="match status" value="1"/>
</dbReference>
<evidence type="ECO:0000259" key="4">
    <source>
        <dbReference type="PROSITE" id="PS51186"/>
    </source>
</evidence>
<sequence>MESISDADRVVFRDFSLATGESDLQLVISLIEKELSEPYPIYTYRYFVHLWPEHTFLAFLDGKCIGCIVSKLETHSKRGSFDRKRGYIAMLAVHPEHRRLGLGRKLVAKSIERMREQQADEVILETELTNQAALKLYESFGFIRDKRLAQYYLNGNDAYKLKLYLSHPYMDQ</sequence>
<dbReference type="AlphaFoldDB" id="A0A8J8NCS1"/>
<keyword evidence="2" id="KW-0012">Acyltransferase</keyword>
<organism evidence="5 6">
    <name type="scientific">Halteria grandinella</name>
    <dbReference type="NCBI Taxonomy" id="5974"/>
    <lineage>
        <taxon>Eukaryota</taxon>
        <taxon>Sar</taxon>
        <taxon>Alveolata</taxon>
        <taxon>Ciliophora</taxon>
        <taxon>Intramacronucleata</taxon>
        <taxon>Spirotrichea</taxon>
        <taxon>Stichotrichia</taxon>
        <taxon>Sporadotrichida</taxon>
        <taxon>Halteriidae</taxon>
        <taxon>Halteria</taxon>
    </lineage>
</organism>
<accession>A0A8J8NCS1</accession>
<comment type="caution">
    <text evidence="5">The sequence shown here is derived from an EMBL/GenBank/DDBJ whole genome shotgun (WGS) entry which is preliminary data.</text>
</comment>